<protein>
    <submittedName>
        <fullName evidence="2">Uncharacterized protein</fullName>
    </submittedName>
</protein>
<evidence type="ECO:0000313" key="2">
    <source>
        <dbReference type="EMBL" id="KCW81749.1"/>
    </source>
</evidence>
<gene>
    <name evidence="2" type="ORF">EUGRSUZ_C03108</name>
</gene>
<dbReference type="Gramene" id="KCW81749">
    <property type="protein sequence ID" value="KCW81749"/>
    <property type="gene ID" value="EUGRSUZ_C03108"/>
</dbReference>
<dbReference type="AlphaFoldDB" id="A0A059CU42"/>
<keyword evidence="1" id="KW-1133">Transmembrane helix</keyword>
<feature type="transmembrane region" description="Helical" evidence="1">
    <location>
        <begin position="116"/>
        <end position="133"/>
    </location>
</feature>
<keyword evidence="1" id="KW-0472">Membrane</keyword>
<name>A0A059CU42_EUCGR</name>
<accession>A0A059CU42</accession>
<sequence length="182" mass="20747">MMELPFVIEFHLGVKKSTEGFEFVSVIKWEKGDVAPDSVTYRGLIADVNDLGFRLKRMWFRFPGEDHDLPLEIESDEQVKRMVQLASEKGSVRLFVEVGIDICLQGAILWASQRDYSVHFLFFLFALFLSLLLSRIFLGKLEFLNFFSGKSGYYLECVLILLGILVDGWFSLGSPSKNAGFV</sequence>
<proteinExistence type="predicted"/>
<feature type="transmembrane region" description="Helical" evidence="1">
    <location>
        <begin position="153"/>
        <end position="172"/>
    </location>
</feature>
<dbReference type="Gramene" id="KCW81748">
    <property type="protein sequence ID" value="KCW81748"/>
    <property type="gene ID" value="EUGRSUZ_C03108"/>
</dbReference>
<dbReference type="EMBL" id="KK198755">
    <property type="protein sequence ID" value="KCW81749.1"/>
    <property type="molecule type" value="Genomic_DNA"/>
</dbReference>
<organism evidence="2">
    <name type="scientific">Eucalyptus grandis</name>
    <name type="common">Flooded gum</name>
    <dbReference type="NCBI Taxonomy" id="71139"/>
    <lineage>
        <taxon>Eukaryota</taxon>
        <taxon>Viridiplantae</taxon>
        <taxon>Streptophyta</taxon>
        <taxon>Embryophyta</taxon>
        <taxon>Tracheophyta</taxon>
        <taxon>Spermatophyta</taxon>
        <taxon>Magnoliopsida</taxon>
        <taxon>eudicotyledons</taxon>
        <taxon>Gunneridae</taxon>
        <taxon>Pentapetalae</taxon>
        <taxon>rosids</taxon>
        <taxon>malvids</taxon>
        <taxon>Myrtales</taxon>
        <taxon>Myrtaceae</taxon>
        <taxon>Myrtoideae</taxon>
        <taxon>Eucalypteae</taxon>
        <taxon>Eucalyptus</taxon>
    </lineage>
</organism>
<evidence type="ECO:0000256" key="1">
    <source>
        <dbReference type="SAM" id="Phobius"/>
    </source>
</evidence>
<dbReference type="EMBL" id="KK198755">
    <property type="protein sequence ID" value="KCW81748.1"/>
    <property type="molecule type" value="Genomic_DNA"/>
</dbReference>
<reference evidence="2" key="1">
    <citation type="submission" date="2013-07" db="EMBL/GenBank/DDBJ databases">
        <title>The genome of Eucalyptus grandis.</title>
        <authorList>
            <person name="Schmutz J."/>
            <person name="Hayes R."/>
            <person name="Myburg A."/>
            <person name="Tuskan G."/>
            <person name="Grattapaglia D."/>
            <person name="Rokhsar D.S."/>
        </authorList>
    </citation>
    <scope>NUCLEOTIDE SEQUENCE</scope>
    <source>
        <tissue evidence="2">Leaf extractions</tissue>
    </source>
</reference>
<keyword evidence="1" id="KW-0812">Transmembrane</keyword>